<keyword evidence="3" id="KW-1185">Reference proteome</keyword>
<dbReference type="NCBIfam" id="TIGR03980">
    <property type="entry name" value="prismane_assoc"/>
    <property type="match status" value="1"/>
</dbReference>
<feature type="domain" description="DUF1858" evidence="1">
    <location>
        <begin position="6"/>
        <end position="53"/>
    </location>
</feature>
<dbReference type="Pfam" id="PF08984">
    <property type="entry name" value="DUF1858"/>
    <property type="match status" value="1"/>
</dbReference>
<evidence type="ECO:0000313" key="2">
    <source>
        <dbReference type="EMBL" id="THF55520.1"/>
    </source>
</evidence>
<dbReference type="PANTHER" id="PTHR39341">
    <property type="entry name" value="BSL7085 PROTEIN"/>
    <property type="match status" value="1"/>
</dbReference>
<dbReference type="PANTHER" id="PTHR39341:SF1">
    <property type="entry name" value="DUF1858 DOMAIN-CONTAINING PROTEIN"/>
    <property type="match status" value="1"/>
</dbReference>
<proteinExistence type="predicted"/>
<dbReference type="InterPro" id="IPR023883">
    <property type="entry name" value="CHP03980_redox-disulphide"/>
</dbReference>
<organism evidence="2 3">
    <name type="scientific">Ollibium composti</name>
    <dbReference type="NCBI Taxonomy" id="2675109"/>
    <lineage>
        <taxon>Bacteria</taxon>
        <taxon>Pseudomonadati</taxon>
        <taxon>Pseudomonadota</taxon>
        <taxon>Alphaproteobacteria</taxon>
        <taxon>Hyphomicrobiales</taxon>
        <taxon>Phyllobacteriaceae</taxon>
        <taxon>Ollibium</taxon>
    </lineage>
</organism>
<evidence type="ECO:0000259" key="1">
    <source>
        <dbReference type="Pfam" id="PF08984"/>
    </source>
</evidence>
<accession>A0ABY2Q5X0</accession>
<dbReference type="InterPro" id="IPR038062">
    <property type="entry name" value="ScdA-like_N_sf"/>
</dbReference>
<dbReference type="EMBL" id="SSNY01000011">
    <property type="protein sequence ID" value="THF55520.1"/>
    <property type="molecule type" value="Genomic_DNA"/>
</dbReference>
<dbReference type="InterPro" id="IPR015077">
    <property type="entry name" value="DUF1858"/>
</dbReference>
<comment type="caution">
    <text evidence="2">The sequence shown here is derived from an EMBL/GenBank/DDBJ whole genome shotgun (WGS) entry which is preliminary data.</text>
</comment>
<gene>
    <name evidence="2" type="ORF">E6C48_17995</name>
</gene>
<name>A0ABY2Q5X0_9HYPH</name>
<sequence length="84" mass="9325">MGSLFDRDMTMDEIMRRWPATIRVVLRNGMLCVGCPIAPFHTLAEAAREHELDEVALRHALEAAVSSKTKSRTVMSSPSGLQRA</sequence>
<dbReference type="SUPFAM" id="SSF140683">
    <property type="entry name" value="SP0561-like"/>
    <property type="match status" value="1"/>
</dbReference>
<evidence type="ECO:0000313" key="3">
    <source>
        <dbReference type="Proteomes" id="UP000306441"/>
    </source>
</evidence>
<dbReference type="Proteomes" id="UP000306441">
    <property type="component" value="Unassembled WGS sequence"/>
</dbReference>
<dbReference type="Gene3D" id="1.10.3910.10">
    <property type="entry name" value="SP0561-like"/>
    <property type="match status" value="1"/>
</dbReference>
<protein>
    <submittedName>
        <fullName evidence="2">DUF1858 domain-containing protein</fullName>
    </submittedName>
</protein>
<reference evidence="2 3" key="1">
    <citation type="submission" date="2019-04" db="EMBL/GenBank/DDBJ databases">
        <title>Mesorhizobium composti sp. nov., isolated from compost.</title>
        <authorList>
            <person name="Lin S.-Y."/>
            <person name="Hameed A."/>
            <person name="Hsieh Y.-T."/>
            <person name="Young C.-C."/>
        </authorList>
    </citation>
    <scope>NUCLEOTIDE SEQUENCE [LARGE SCALE GENOMIC DNA]</scope>
    <source>
        <strain evidence="2 3">CC-YTH430</strain>
    </source>
</reference>
<dbReference type="RefSeq" id="WP_136359558.1">
    <property type="nucleotide sequence ID" value="NZ_SSNY01000011.1"/>
</dbReference>